<reference evidence="2" key="1">
    <citation type="journal article" date="2006" name="Proc. Natl. Acad. Sci. U.S.A.">
        <title>The complete genome of Rhodococcus sp. RHA1 provides insights into a catabolic powerhouse.</title>
        <authorList>
            <person name="McLeod M.P."/>
            <person name="Warren R.L."/>
            <person name="Hsiao W.W.L."/>
            <person name="Araki N."/>
            <person name="Myhre M."/>
            <person name="Fernandes C."/>
            <person name="Miyazawa D."/>
            <person name="Wong W."/>
            <person name="Lillquist A.L."/>
            <person name="Wang D."/>
            <person name="Dosanjh M."/>
            <person name="Hara H."/>
            <person name="Petrescu A."/>
            <person name="Morin R.D."/>
            <person name="Yang G."/>
            <person name="Stott J.M."/>
            <person name="Schein J.E."/>
            <person name="Shin H."/>
            <person name="Smailus D."/>
            <person name="Siddiqui A.S."/>
            <person name="Marra M.A."/>
            <person name="Jones S.J.M."/>
            <person name="Holt R."/>
            <person name="Brinkman F.S.L."/>
            <person name="Miyauchi K."/>
            <person name="Fukuda M."/>
            <person name="Davies J.E."/>
            <person name="Mohn W.W."/>
            <person name="Eltis L.D."/>
        </authorList>
    </citation>
    <scope>NUCLEOTIDE SEQUENCE [LARGE SCALE GENOMIC DNA]</scope>
    <source>
        <strain evidence="2">RHA1</strain>
    </source>
</reference>
<name>Q0SG55_RHOJR</name>
<organism evidence="1 2">
    <name type="scientific">Rhodococcus jostii (strain RHA1)</name>
    <dbReference type="NCBI Taxonomy" id="101510"/>
    <lineage>
        <taxon>Bacteria</taxon>
        <taxon>Bacillati</taxon>
        <taxon>Actinomycetota</taxon>
        <taxon>Actinomycetes</taxon>
        <taxon>Mycobacteriales</taxon>
        <taxon>Nocardiaceae</taxon>
        <taxon>Rhodococcus</taxon>
    </lineage>
</organism>
<accession>Q0SG55</accession>
<evidence type="ECO:0000313" key="1">
    <source>
        <dbReference type="EMBL" id="ABG93481.1"/>
    </source>
</evidence>
<dbReference type="eggNOG" id="ENOG5032GR0">
    <property type="taxonomic scope" value="Bacteria"/>
</dbReference>
<proteinExistence type="predicted"/>
<dbReference type="Proteomes" id="UP000008710">
    <property type="component" value="Chromosome"/>
</dbReference>
<protein>
    <submittedName>
        <fullName evidence="1">Uncharacterized protein</fullName>
    </submittedName>
</protein>
<gene>
    <name evidence="1" type="ordered locus">RHA1_ro01668</name>
</gene>
<evidence type="ECO:0000313" key="2">
    <source>
        <dbReference type="Proteomes" id="UP000008710"/>
    </source>
</evidence>
<dbReference type="KEGG" id="rha:RHA1_ro01668"/>
<dbReference type="AlphaFoldDB" id="Q0SG55"/>
<dbReference type="HOGENOM" id="CLU_2603706_0_0_11"/>
<sequence length="79" mass="8557">MTTHLPRVTLCPTGHFIHMRHALILQRQFVMSMFVVAGAGSGLAGAAPVRPVPDVDEGVLDWAGDAVEQSPDLVDCQRY</sequence>
<dbReference type="EMBL" id="CP000431">
    <property type="protein sequence ID" value="ABG93481.1"/>
    <property type="molecule type" value="Genomic_DNA"/>
</dbReference>